<proteinExistence type="predicted"/>
<sequence>MQYQSSIHPFLNTSTAKSKAHPESPFPSYIPTYNTLAQHLHSFPSIRLSSTPDSTLQRNAITLAYTHVPARFAQTNHPPVPKFPLPEVWVWVWVPVAWCALIYGLYCAVLDVSHFLWEYGVWVGFGFDLVDSNFVFFGWFLEGSWILYCGLE</sequence>
<dbReference type="AlphaFoldDB" id="A0A5N6JYN4"/>
<dbReference type="EMBL" id="VIGI01000011">
    <property type="protein sequence ID" value="KAB8294272.1"/>
    <property type="molecule type" value="Genomic_DNA"/>
</dbReference>
<name>A0A5N6JYN4_MONLA</name>
<protein>
    <submittedName>
        <fullName evidence="2">Uncharacterized protein</fullName>
    </submittedName>
</protein>
<keyword evidence="1" id="KW-1133">Transmembrane helix</keyword>
<evidence type="ECO:0000313" key="3">
    <source>
        <dbReference type="Proteomes" id="UP000326757"/>
    </source>
</evidence>
<gene>
    <name evidence="2" type="ORF">EYC80_009698</name>
</gene>
<dbReference type="Proteomes" id="UP000326757">
    <property type="component" value="Unassembled WGS sequence"/>
</dbReference>
<evidence type="ECO:0000313" key="2">
    <source>
        <dbReference type="EMBL" id="KAB8294272.1"/>
    </source>
</evidence>
<evidence type="ECO:0000256" key="1">
    <source>
        <dbReference type="SAM" id="Phobius"/>
    </source>
</evidence>
<keyword evidence="1" id="KW-0472">Membrane</keyword>
<keyword evidence="3" id="KW-1185">Reference proteome</keyword>
<comment type="caution">
    <text evidence="2">The sequence shown here is derived from an EMBL/GenBank/DDBJ whole genome shotgun (WGS) entry which is preliminary data.</text>
</comment>
<feature type="transmembrane region" description="Helical" evidence="1">
    <location>
        <begin position="88"/>
        <end position="109"/>
    </location>
</feature>
<feature type="transmembrane region" description="Helical" evidence="1">
    <location>
        <begin position="121"/>
        <end position="141"/>
    </location>
</feature>
<keyword evidence="1" id="KW-0812">Transmembrane</keyword>
<reference evidence="2 3" key="1">
    <citation type="submission" date="2019-06" db="EMBL/GenBank/DDBJ databases">
        <title>Genome Sequence of the Brown Rot Fungal Pathogen Monilinia laxa.</title>
        <authorList>
            <person name="De Miccolis Angelini R.M."/>
            <person name="Landi L."/>
            <person name="Abate D."/>
            <person name="Pollastro S."/>
            <person name="Romanazzi G."/>
            <person name="Faretra F."/>
        </authorList>
    </citation>
    <scope>NUCLEOTIDE SEQUENCE [LARGE SCALE GENOMIC DNA]</scope>
    <source>
        <strain evidence="2 3">Mlax316</strain>
    </source>
</reference>
<organism evidence="2 3">
    <name type="scientific">Monilinia laxa</name>
    <name type="common">Brown rot fungus</name>
    <name type="synonym">Sclerotinia laxa</name>
    <dbReference type="NCBI Taxonomy" id="61186"/>
    <lineage>
        <taxon>Eukaryota</taxon>
        <taxon>Fungi</taxon>
        <taxon>Dikarya</taxon>
        <taxon>Ascomycota</taxon>
        <taxon>Pezizomycotina</taxon>
        <taxon>Leotiomycetes</taxon>
        <taxon>Helotiales</taxon>
        <taxon>Sclerotiniaceae</taxon>
        <taxon>Monilinia</taxon>
    </lineage>
</organism>
<accession>A0A5N6JYN4</accession>